<feature type="coiled-coil region" evidence="1">
    <location>
        <begin position="131"/>
        <end position="180"/>
    </location>
</feature>
<evidence type="ECO:0000313" key="4">
    <source>
        <dbReference type="Proteomes" id="UP000095085"/>
    </source>
</evidence>
<feature type="compositionally biased region" description="Polar residues" evidence="2">
    <location>
        <begin position="57"/>
        <end position="72"/>
    </location>
</feature>
<dbReference type="RefSeq" id="XP_020073845.1">
    <property type="nucleotide sequence ID" value="XM_020220300.1"/>
</dbReference>
<accession>A0A1E4RBY1</accession>
<dbReference type="GeneID" id="30994850"/>
<protein>
    <submittedName>
        <fullName evidence="3">Uncharacterized protein</fullName>
    </submittedName>
</protein>
<gene>
    <name evidence="3" type="ORF">HYPBUDRAFT_150717</name>
</gene>
<evidence type="ECO:0000313" key="3">
    <source>
        <dbReference type="EMBL" id="ODV64778.1"/>
    </source>
</evidence>
<dbReference type="Proteomes" id="UP000095085">
    <property type="component" value="Unassembled WGS sequence"/>
</dbReference>
<feature type="region of interest" description="Disordered" evidence="2">
    <location>
        <begin position="410"/>
        <end position="433"/>
    </location>
</feature>
<feature type="compositionally biased region" description="Low complexity" evidence="2">
    <location>
        <begin position="257"/>
        <end position="266"/>
    </location>
</feature>
<evidence type="ECO:0000256" key="1">
    <source>
        <dbReference type="SAM" id="Coils"/>
    </source>
</evidence>
<dbReference type="OrthoDB" id="4094906at2759"/>
<reference evidence="4" key="1">
    <citation type="submission" date="2016-05" db="EMBL/GenBank/DDBJ databases">
        <title>Comparative genomics of biotechnologically important yeasts.</title>
        <authorList>
            <consortium name="DOE Joint Genome Institute"/>
            <person name="Riley R."/>
            <person name="Haridas S."/>
            <person name="Wolfe K.H."/>
            <person name="Lopes M.R."/>
            <person name="Hittinger C.T."/>
            <person name="Goker M."/>
            <person name="Salamov A."/>
            <person name="Wisecaver J."/>
            <person name="Long T.M."/>
            <person name="Aerts A.L."/>
            <person name="Barry K."/>
            <person name="Choi C."/>
            <person name="Clum A."/>
            <person name="Coughlan A.Y."/>
            <person name="Deshpande S."/>
            <person name="Douglass A.P."/>
            <person name="Hanson S.J."/>
            <person name="Klenk H.-P."/>
            <person name="Labutti K."/>
            <person name="Lapidus A."/>
            <person name="Lindquist E."/>
            <person name="Lipzen A."/>
            <person name="Meier-Kolthoff J.P."/>
            <person name="Ohm R.A."/>
            <person name="Otillar R.P."/>
            <person name="Pangilinan J."/>
            <person name="Peng Y."/>
            <person name="Rokas A."/>
            <person name="Rosa C.A."/>
            <person name="Scheuner C."/>
            <person name="Sibirny A.A."/>
            <person name="Slot J.C."/>
            <person name="Stielow J.B."/>
            <person name="Sun H."/>
            <person name="Kurtzman C.P."/>
            <person name="Blackwell M."/>
            <person name="Grigoriev I.V."/>
            <person name="Jeffries T.W."/>
        </authorList>
    </citation>
    <scope>NUCLEOTIDE SEQUENCE [LARGE SCALE GENOMIC DNA]</scope>
    <source>
        <strain evidence="4">NRRL Y-1933</strain>
    </source>
</reference>
<keyword evidence="4" id="KW-1185">Reference proteome</keyword>
<proteinExistence type="predicted"/>
<organism evidence="3 4">
    <name type="scientific">Hyphopichia burtonii NRRL Y-1933</name>
    <dbReference type="NCBI Taxonomy" id="984485"/>
    <lineage>
        <taxon>Eukaryota</taxon>
        <taxon>Fungi</taxon>
        <taxon>Dikarya</taxon>
        <taxon>Ascomycota</taxon>
        <taxon>Saccharomycotina</taxon>
        <taxon>Pichiomycetes</taxon>
        <taxon>Debaryomycetaceae</taxon>
        <taxon>Hyphopichia</taxon>
    </lineage>
</organism>
<dbReference type="EMBL" id="KV454546">
    <property type="protein sequence ID" value="ODV64778.1"/>
    <property type="molecule type" value="Genomic_DNA"/>
</dbReference>
<feature type="region of interest" description="Disordered" evidence="2">
    <location>
        <begin position="245"/>
        <end position="266"/>
    </location>
</feature>
<name>A0A1E4RBY1_9ASCO</name>
<feature type="region of interest" description="Disordered" evidence="2">
    <location>
        <begin position="1"/>
        <end position="72"/>
    </location>
</feature>
<keyword evidence="1" id="KW-0175">Coiled coil</keyword>
<sequence length="444" mass="50738">MASKSRKFSNIRDLTNNSSNESSPVSTEQSKTRIKSNSNSPILNNLEDSDVEEGVHSQLNTNNPDNTISTIDDQTINETNTPSTSTILKSNHRTKLTLQDIRLILYLIVSIKPFKYVGDKKITQTKKWEIIQNKYQEIKKSENNNNILKNVNDEIIVPTVRTLQRQLANAIKKVKLSKNNKKISKIDLNKDISTYYFNFINRDSLINELEIALYELHELSETLKIGKNINNNNTTTTTNLPIYNEDESITNKKQKKSPSSISNISSTLLPNPPNISQHEIFLKQSINSTNGVINNINEIRNQLSQNLKTNIETNKIIEILNQLVFKNLELTNLSESLFQEHIEFIRRQNHYLNQIVGTSQNFKLKQDELNKNLIVEIIESLKNVDEDFEEEEEDFEEGKTILPSINQLSSTQTSLSLAPPSSSSSTKPDNRNNRILKSLQELLN</sequence>
<feature type="compositionally biased region" description="Low complexity" evidence="2">
    <location>
        <begin position="410"/>
        <end position="426"/>
    </location>
</feature>
<dbReference type="AlphaFoldDB" id="A0A1E4RBY1"/>
<feature type="compositionally biased region" description="Polar residues" evidence="2">
    <location>
        <begin position="12"/>
        <end position="43"/>
    </location>
</feature>
<evidence type="ECO:0000256" key="2">
    <source>
        <dbReference type="SAM" id="MobiDB-lite"/>
    </source>
</evidence>